<evidence type="ECO:0000313" key="3">
    <source>
        <dbReference type="Proteomes" id="UP001596383"/>
    </source>
</evidence>
<keyword evidence="3" id="KW-1185">Reference proteome</keyword>
<gene>
    <name evidence="2" type="ORF">ACFQE6_15060</name>
</gene>
<dbReference type="RefSeq" id="WP_377042797.1">
    <property type="nucleotide sequence ID" value="NZ_JAQIVI010000230.1"/>
</dbReference>
<dbReference type="EMBL" id="JBHSWV010000230">
    <property type="protein sequence ID" value="MFC6766260.1"/>
    <property type="molecule type" value="Genomic_DNA"/>
</dbReference>
<protein>
    <submittedName>
        <fullName evidence="2">Uncharacterized protein</fullName>
    </submittedName>
</protein>
<name>A0ABD5SLS9_9EURY</name>
<dbReference type="Proteomes" id="UP001596383">
    <property type="component" value="Unassembled WGS sequence"/>
</dbReference>
<dbReference type="InterPro" id="IPR058821">
    <property type="entry name" value="Double_WHD-containing_halo"/>
</dbReference>
<reference evidence="2 3" key="1">
    <citation type="journal article" date="2019" name="Int. J. Syst. Evol. Microbiol.">
        <title>The Global Catalogue of Microorganisms (GCM) 10K type strain sequencing project: providing services to taxonomists for standard genome sequencing and annotation.</title>
        <authorList>
            <consortium name="The Broad Institute Genomics Platform"/>
            <consortium name="The Broad Institute Genome Sequencing Center for Infectious Disease"/>
            <person name="Wu L."/>
            <person name="Ma J."/>
        </authorList>
    </citation>
    <scope>NUCLEOTIDE SEQUENCE [LARGE SCALE GENOMIC DNA]</scope>
    <source>
        <strain evidence="2 3">LMG 29247</strain>
    </source>
</reference>
<organism evidence="2 3">
    <name type="scientific">Natrinema soli</name>
    <dbReference type="NCBI Taxonomy" id="1930624"/>
    <lineage>
        <taxon>Archaea</taxon>
        <taxon>Methanobacteriati</taxon>
        <taxon>Methanobacteriota</taxon>
        <taxon>Stenosarchaea group</taxon>
        <taxon>Halobacteria</taxon>
        <taxon>Halobacteriales</taxon>
        <taxon>Natrialbaceae</taxon>
        <taxon>Natrinema</taxon>
    </lineage>
</organism>
<comment type="caution">
    <text evidence="2">The sequence shown here is derived from an EMBL/GenBank/DDBJ whole genome shotgun (WGS) entry which is preliminary data.</text>
</comment>
<evidence type="ECO:0000313" key="2">
    <source>
        <dbReference type="EMBL" id="MFC6766260.1"/>
    </source>
</evidence>
<sequence length="88" mass="9719">MRFKPVTEPPADLAAVETVHRALPAAAGDADDCCRLLVDEMPLETREKRRRGSPSYVRSSPIDSVGRFESGWTEPTQCFQCSSEPTAH</sequence>
<dbReference type="Pfam" id="PF25947">
    <property type="entry name" value="WHD_halo_double"/>
    <property type="match status" value="1"/>
</dbReference>
<accession>A0ABD5SLS9</accession>
<evidence type="ECO:0000256" key="1">
    <source>
        <dbReference type="SAM" id="MobiDB-lite"/>
    </source>
</evidence>
<dbReference type="AlphaFoldDB" id="A0ABD5SLS9"/>
<feature type="region of interest" description="Disordered" evidence="1">
    <location>
        <begin position="45"/>
        <end position="70"/>
    </location>
</feature>
<proteinExistence type="predicted"/>